<keyword evidence="5" id="KW-1185">Reference proteome</keyword>
<evidence type="ECO:0000256" key="1">
    <source>
        <dbReference type="SAM" id="Phobius"/>
    </source>
</evidence>
<name>A0A6A1UVG7_9ROSI</name>
<protein>
    <recommendedName>
        <fullName evidence="3">PGG domain-containing protein</fullName>
    </recommendedName>
</protein>
<reference evidence="4 5" key="1">
    <citation type="journal article" date="2019" name="Plant Biotechnol. J.">
        <title>The red bayberry genome and genetic basis of sex determination.</title>
        <authorList>
            <person name="Jia H.M."/>
            <person name="Jia H.J."/>
            <person name="Cai Q.L."/>
            <person name="Wang Y."/>
            <person name="Zhao H.B."/>
            <person name="Yang W.F."/>
            <person name="Wang G.Y."/>
            <person name="Li Y.H."/>
            <person name="Zhan D.L."/>
            <person name="Shen Y.T."/>
            <person name="Niu Q.F."/>
            <person name="Chang L."/>
            <person name="Qiu J."/>
            <person name="Zhao L."/>
            <person name="Xie H.B."/>
            <person name="Fu W.Y."/>
            <person name="Jin J."/>
            <person name="Li X.W."/>
            <person name="Jiao Y."/>
            <person name="Zhou C.C."/>
            <person name="Tu T."/>
            <person name="Chai C.Y."/>
            <person name="Gao J.L."/>
            <person name="Fan L.J."/>
            <person name="van de Weg E."/>
            <person name="Wang J.Y."/>
            <person name="Gao Z.S."/>
        </authorList>
    </citation>
    <scope>NUCLEOTIDE SEQUENCE [LARGE SCALE GENOMIC DNA]</scope>
    <source>
        <tissue evidence="4">Leaves</tissue>
    </source>
</reference>
<feature type="signal peptide" evidence="2">
    <location>
        <begin position="1"/>
        <end position="27"/>
    </location>
</feature>
<comment type="caution">
    <text evidence="4">The sequence shown here is derived from an EMBL/GenBank/DDBJ whole genome shotgun (WGS) entry which is preliminary data.</text>
</comment>
<feature type="transmembrane region" description="Helical" evidence="1">
    <location>
        <begin position="663"/>
        <end position="686"/>
    </location>
</feature>
<dbReference type="InterPro" id="IPR026961">
    <property type="entry name" value="PGG_dom"/>
</dbReference>
<dbReference type="AlphaFoldDB" id="A0A6A1UVG7"/>
<feature type="transmembrane region" description="Helical" evidence="1">
    <location>
        <begin position="707"/>
        <end position="731"/>
    </location>
</feature>
<keyword evidence="1" id="KW-1133">Transmembrane helix</keyword>
<evidence type="ECO:0000256" key="2">
    <source>
        <dbReference type="SAM" id="SignalP"/>
    </source>
</evidence>
<dbReference type="PANTHER" id="PTHR24177:SF329">
    <property type="entry name" value="ANKYRIN REPEAT PROTEIN"/>
    <property type="match status" value="1"/>
</dbReference>
<dbReference type="Gene3D" id="3.40.50.1110">
    <property type="entry name" value="SGNH hydrolase"/>
    <property type="match status" value="1"/>
</dbReference>
<evidence type="ECO:0000259" key="3">
    <source>
        <dbReference type="Pfam" id="PF13962"/>
    </source>
</evidence>
<dbReference type="PANTHER" id="PTHR24177">
    <property type="entry name" value="CASKIN"/>
    <property type="match status" value="1"/>
</dbReference>
<gene>
    <name evidence="4" type="ORF">CJ030_MR8G025484</name>
</gene>
<accession>A0A6A1UVG7</accession>
<feature type="chain" id="PRO_5025628616" description="PGG domain-containing protein" evidence="2">
    <location>
        <begin position="28"/>
        <end position="782"/>
    </location>
</feature>
<keyword evidence="2" id="KW-0732">Signal</keyword>
<feature type="transmembrane region" description="Helical" evidence="1">
    <location>
        <begin position="623"/>
        <end position="643"/>
    </location>
</feature>
<dbReference type="Proteomes" id="UP000516437">
    <property type="component" value="Chromosome 8"/>
</dbReference>
<dbReference type="Gene3D" id="1.25.40.20">
    <property type="entry name" value="Ankyrin repeat-containing domain"/>
    <property type="match status" value="1"/>
</dbReference>
<evidence type="ECO:0000313" key="4">
    <source>
        <dbReference type="EMBL" id="KAB1203697.1"/>
    </source>
</evidence>
<dbReference type="Pfam" id="PF13962">
    <property type="entry name" value="PGG"/>
    <property type="match status" value="1"/>
</dbReference>
<dbReference type="EMBL" id="RXIC02000026">
    <property type="protein sequence ID" value="KAB1203697.1"/>
    <property type="molecule type" value="Genomic_DNA"/>
</dbReference>
<evidence type="ECO:0000313" key="5">
    <source>
        <dbReference type="Proteomes" id="UP000516437"/>
    </source>
</evidence>
<feature type="transmembrane region" description="Helical" evidence="1">
    <location>
        <begin position="737"/>
        <end position="755"/>
    </location>
</feature>
<organism evidence="4 5">
    <name type="scientific">Morella rubra</name>
    <name type="common">Chinese bayberry</name>
    <dbReference type="NCBI Taxonomy" id="262757"/>
    <lineage>
        <taxon>Eukaryota</taxon>
        <taxon>Viridiplantae</taxon>
        <taxon>Streptophyta</taxon>
        <taxon>Embryophyta</taxon>
        <taxon>Tracheophyta</taxon>
        <taxon>Spermatophyta</taxon>
        <taxon>Magnoliopsida</taxon>
        <taxon>eudicotyledons</taxon>
        <taxon>Gunneridae</taxon>
        <taxon>Pentapetalae</taxon>
        <taxon>rosids</taxon>
        <taxon>fabids</taxon>
        <taxon>Fagales</taxon>
        <taxon>Myricaceae</taxon>
        <taxon>Morella</taxon>
    </lineage>
</organism>
<dbReference type="InterPro" id="IPR002110">
    <property type="entry name" value="Ankyrin_rpt"/>
</dbReference>
<dbReference type="Pfam" id="PF12796">
    <property type="entry name" value="Ank_2"/>
    <property type="match status" value="1"/>
</dbReference>
<proteinExistence type="predicted"/>
<dbReference type="OrthoDB" id="1880601at2759"/>
<feature type="domain" description="PGG" evidence="3">
    <location>
        <begin position="618"/>
        <end position="730"/>
    </location>
</feature>
<dbReference type="InterPro" id="IPR036770">
    <property type="entry name" value="Ankyrin_rpt-contain_sf"/>
</dbReference>
<keyword evidence="1" id="KW-0812">Transmembrane</keyword>
<keyword evidence="1" id="KW-0472">Membrane</keyword>
<dbReference type="GO" id="GO:0016020">
    <property type="term" value="C:membrane"/>
    <property type="evidence" value="ECO:0007669"/>
    <property type="project" value="TreeGrafter"/>
</dbReference>
<dbReference type="InterPro" id="IPR036514">
    <property type="entry name" value="SGNH_hydro_sf"/>
</dbReference>
<sequence length="782" mass="87096">MASLTVLSAWMILMVIALGTFTTQAEGARAFFVFGDSLVDNGNNNYLATTARADSPPYGIDYPTHRPTGRFSNGLNILILSVGNLGSESLLPYLSPQLTGQRLLVGANFASAGIGILNDTGIQFVNIIRMFRQLEYFQEYQRRVTAIIGAQRTKQLGGEKGQFKRNRKLWELMLAEKDASTDNNRNDSYVEYVDLYKAVRGGDWNAAKEFLRRHPDALNAKITTLGKMALHIAVVAGQEPIGEELVGQMSTEDLEILDNFGDTALNEAAVRGEYRLVQCMLKNASLVSIGSSTQTILVTAITYGQIETARYLYSVTPLEDLMPEKDHNGATFLSNAIYTRNLGKNSFSNCQDIALHLVERCPQLALALGKDGNSPLLALASTPNAFPSGNRLVFWEQWIYNYCIDIQLAAPSTNEINGWNISNVENQQSYQERTIVSGIKHLYEMKLIHIQSKELLHQMCEGLSNLTIQQRQESFVNATIIRAIKNGIFEVVSGMLKADPELEWTKDGKSRRIFSIAVLHRQAKIFSLLYGLITKNAHTCHQDENGNGMLHMAGMLADSSMLNHISGAALQMQRELQWFKEIESIVHPKAKEAINKDGLTPRQLFTKTHQNLRKEGEQWMKNAATSCTVVGALIITIMFAAAFTVPGGNNQNTGLPLFLNRKWFTLFILSDALSLFSSTTSVLMFLGILTSRYAEDDFLVTLPRKMIVGFSTLFFSIATMMITFCAALSIMLSGQDWIVILIICLASVPITLFIVSQFRLLVEITISTYKADIFDKKMKPLF</sequence>
<dbReference type="SUPFAM" id="SSF48403">
    <property type="entry name" value="Ankyrin repeat"/>
    <property type="match status" value="1"/>
</dbReference>